<evidence type="ECO:0000313" key="3">
    <source>
        <dbReference type="Proteomes" id="UP000005096"/>
    </source>
</evidence>
<sequence length="104" mass="11761">MIQQFEQFERLVDRLAGRMANLQRERDGAVAEAAALKGQMQEKDLELIRARKEAQRAVEQMEREKMALQKDQQQLEQKLGDLMAKIRGLLPEETPSSGGGRPAA</sequence>
<name>E3CXW1_9BACT</name>
<dbReference type="EMBL" id="CM001022">
    <property type="protein sequence ID" value="EFQ23571.1"/>
    <property type="molecule type" value="Genomic_DNA"/>
</dbReference>
<organism evidence="2 3">
    <name type="scientific">Aminomonas paucivorans DSM 12260</name>
    <dbReference type="NCBI Taxonomy" id="584708"/>
    <lineage>
        <taxon>Bacteria</taxon>
        <taxon>Thermotogati</taxon>
        <taxon>Synergistota</taxon>
        <taxon>Synergistia</taxon>
        <taxon>Synergistales</taxon>
        <taxon>Synergistaceae</taxon>
        <taxon>Aminomonas</taxon>
    </lineage>
</organism>
<proteinExistence type="predicted"/>
<reference evidence="2 3" key="1">
    <citation type="journal article" date="2010" name="Stand. Genomic Sci.">
        <title>Non-contiguous finished genome sequence of Aminomonas paucivorans type strain (GLU-3).</title>
        <authorList>
            <person name="Pitluck S."/>
            <person name="Yasawong M."/>
            <person name="Held B."/>
            <person name="Lapidus A."/>
            <person name="Nolan M."/>
            <person name="Copeland A."/>
            <person name="Lucas S."/>
            <person name="Del Rio T.G."/>
            <person name="Tice H."/>
            <person name="Cheng J.F."/>
            <person name="Chertkov O."/>
            <person name="Goodwin L."/>
            <person name="Tapia R."/>
            <person name="Han C."/>
            <person name="Liolios K."/>
            <person name="Ivanova N."/>
            <person name="Mavromatis K."/>
            <person name="Ovchinnikova G."/>
            <person name="Pati A."/>
            <person name="Chen A."/>
            <person name="Palaniappan K."/>
            <person name="Land M."/>
            <person name="Hauser L."/>
            <person name="Chang Y.J."/>
            <person name="Jeffries C.D."/>
            <person name="Pukall R."/>
            <person name="Spring S."/>
            <person name="Rohde M."/>
            <person name="Sikorski J."/>
            <person name="Goker M."/>
            <person name="Woyke T."/>
            <person name="Bristow J."/>
            <person name="Eisen J.A."/>
            <person name="Markowitz V."/>
            <person name="Hugenholtz P."/>
            <person name="Kyrpides N.C."/>
            <person name="Klenk H.P."/>
        </authorList>
    </citation>
    <scope>NUCLEOTIDE SEQUENCE [LARGE SCALE GENOMIC DNA]</scope>
    <source>
        <strain evidence="2 3">DSM 12260</strain>
    </source>
</reference>
<dbReference type="PaxDb" id="584708-Apau_1145"/>
<dbReference type="AlphaFoldDB" id="E3CXW1"/>
<dbReference type="STRING" id="584708.Apau_1145"/>
<protein>
    <submittedName>
        <fullName evidence="2">Uncharacterized protein</fullName>
    </submittedName>
</protein>
<gene>
    <name evidence="2" type="ORF">Apau_1145</name>
</gene>
<dbReference type="Proteomes" id="UP000005096">
    <property type="component" value="Chromosome"/>
</dbReference>
<keyword evidence="1" id="KW-0175">Coiled coil</keyword>
<dbReference type="OrthoDB" id="9859545at2"/>
<accession>E3CXW1</accession>
<dbReference type="HOGENOM" id="CLU_181259_0_0_0"/>
<feature type="coiled-coil region" evidence="1">
    <location>
        <begin position="5"/>
        <end position="85"/>
    </location>
</feature>
<dbReference type="eggNOG" id="ENOG5033NDD">
    <property type="taxonomic scope" value="Bacteria"/>
</dbReference>
<evidence type="ECO:0000313" key="2">
    <source>
        <dbReference type="EMBL" id="EFQ23571.1"/>
    </source>
</evidence>
<dbReference type="RefSeq" id="WP_006300771.1">
    <property type="nucleotide sequence ID" value="NZ_CM001022.1"/>
</dbReference>
<evidence type="ECO:0000256" key="1">
    <source>
        <dbReference type="SAM" id="Coils"/>
    </source>
</evidence>
<keyword evidence="3" id="KW-1185">Reference proteome</keyword>